<dbReference type="AlphaFoldDB" id="A0AAN6WHX5"/>
<dbReference type="EC" id="3.4.16.-" evidence="6"/>
<evidence type="ECO:0000256" key="3">
    <source>
        <dbReference type="ARBA" id="ARBA00022670"/>
    </source>
</evidence>
<feature type="signal peptide" evidence="6">
    <location>
        <begin position="1"/>
        <end position="20"/>
    </location>
</feature>
<keyword evidence="6" id="KW-0732">Signal</keyword>
<dbReference type="GO" id="GO:0006508">
    <property type="term" value="P:proteolysis"/>
    <property type="evidence" value="ECO:0007669"/>
    <property type="project" value="UniProtKB-KW"/>
</dbReference>
<evidence type="ECO:0000313" key="8">
    <source>
        <dbReference type="Proteomes" id="UP001302321"/>
    </source>
</evidence>
<evidence type="ECO:0000256" key="4">
    <source>
        <dbReference type="ARBA" id="ARBA00022801"/>
    </source>
</evidence>
<dbReference type="Gene3D" id="1.10.287.410">
    <property type="match status" value="1"/>
</dbReference>
<keyword evidence="5" id="KW-0325">Glycoprotein</keyword>
<dbReference type="PRINTS" id="PR00724">
    <property type="entry name" value="CRBOXYPTASEC"/>
</dbReference>
<evidence type="ECO:0000313" key="7">
    <source>
        <dbReference type="EMBL" id="KAK4180452.1"/>
    </source>
</evidence>
<evidence type="ECO:0000256" key="5">
    <source>
        <dbReference type="ARBA" id="ARBA00023180"/>
    </source>
</evidence>
<reference evidence="7" key="1">
    <citation type="journal article" date="2023" name="Mol. Phylogenet. Evol.">
        <title>Genome-scale phylogeny and comparative genomics of the fungal order Sordariales.</title>
        <authorList>
            <person name="Hensen N."/>
            <person name="Bonometti L."/>
            <person name="Westerberg I."/>
            <person name="Brannstrom I.O."/>
            <person name="Guillou S."/>
            <person name="Cros-Aarteil S."/>
            <person name="Calhoun S."/>
            <person name="Haridas S."/>
            <person name="Kuo A."/>
            <person name="Mondo S."/>
            <person name="Pangilinan J."/>
            <person name="Riley R."/>
            <person name="LaButti K."/>
            <person name="Andreopoulos B."/>
            <person name="Lipzen A."/>
            <person name="Chen C."/>
            <person name="Yan M."/>
            <person name="Daum C."/>
            <person name="Ng V."/>
            <person name="Clum A."/>
            <person name="Steindorff A."/>
            <person name="Ohm R.A."/>
            <person name="Martin F."/>
            <person name="Silar P."/>
            <person name="Natvig D.O."/>
            <person name="Lalanne C."/>
            <person name="Gautier V."/>
            <person name="Ament-Velasquez S.L."/>
            <person name="Kruys A."/>
            <person name="Hutchinson M.I."/>
            <person name="Powell A.J."/>
            <person name="Barry K."/>
            <person name="Miller A.N."/>
            <person name="Grigoriev I.V."/>
            <person name="Debuchy R."/>
            <person name="Gladieux P."/>
            <person name="Hiltunen Thoren M."/>
            <person name="Johannesson H."/>
        </authorList>
    </citation>
    <scope>NUCLEOTIDE SEQUENCE</scope>
    <source>
        <strain evidence="7">CBS 892.96</strain>
    </source>
</reference>
<feature type="chain" id="PRO_5042670822" description="Carboxypeptidase" evidence="6">
    <location>
        <begin position="21"/>
        <end position="482"/>
    </location>
</feature>
<comment type="similarity">
    <text evidence="1 6">Belongs to the peptidase S10 family.</text>
</comment>
<sequence length="482" mass="53360">MVCLSSLLLLLATSLPCSLAVPSAHHRHWNEEVLDGIPYLTFYHPDTNSKLSVIVNNSGICETTPSVNQLSGYLTIAEDVNLFFWFFESRHSPATSPLALWLNGGPGCSSMLGLFVENGPCYFLDSSPADSDPVLNQESWNSYANMLYLDQPVGVGFSYGETNINSTTQSSPYIWTFLQAFFAVKPELSKSQLGLFTESYGGHYGPDIIRFIQEKNKVIDKNATSAVKIDIIALGINNGWIDPLLQFPAYLDFGFSNNYRQLINESQYITGMAQFDEQCIPALQKCTLSTGTAAECNDAYAICYYATGLDVVESGQLDVYDIRDTGEDSATPGTSTYREYLKRPDVKNAIGAQGDYTECSDSAWEQFDSTGDPSRSFLGELSEVVRSGIRVLLWAGDADWLCNWVGNLAIANAIDFSGQRDFAERTLSAYRVNGTIRGEFKTVENLSWLRVYNAGHLVSFNQPQVALQAFRQTMENKPIEAT</sequence>
<evidence type="ECO:0000256" key="2">
    <source>
        <dbReference type="ARBA" id="ARBA00022645"/>
    </source>
</evidence>
<dbReference type="GO" id="GO:0004185">
    <property type="term" value="F:serine-type carboxypeptidase activity"/>
    <property type="evidence" value="ECO:0007669"/>
    <property type="project" value="UniProtKB-UniRule"/>
</dbReference>
<dbReference type="Proteomes" id="UP001302321">
    <property type="component" value="Unassembled WGS sequence"/>
</dbReference>
<protein>
    <recommendedName>
        <fullName evidence="6">Carboxypeptidase</fullName>
        <ecNumber evidence="6">3.4.16.-</ecNumber>
    </recommendedName>
</protein>
<reference evidence="7" key="2">
    <citation type="submission" date="2023-05" db="EMBL/GenBank/DDBJ databases">
        <authorList>
            <consortium name="Lawrence Berkeley National Laboratory"/>
            <person name="Steindorff A."/>
            <person name="Hensen N."/>
            <person name="Bonometti L."/>
            <person name="Westerberg I."/>
            <person name="Brannstrom I.O."/>
            <person name="Guillou S."/>
            <person name="Cros-Aarteil S."/>
            <person name="Calhoun S."/>
            <person name="Haridas S."/>
            <person name="Kuo A."/>
            <person name="Mondo S."/>
            <person name="Pangilinan J."/>
            <person name="Riley R."/>
            <person name="Labutti K."/>
            <person name="Andreopoulos B."/>
            <person name="Lipzen A."/>
            <person name="Chen C."/>
            <person name="Yanf M."/>
            <person name="Daum C."/>
            <person name="Ng V."/>
            <person name="Clum A."/>
            <person name="Ohm R."/>
            <person name="Martin F."/>
            <person name="Silar P."/>
            <person name="Natvig D."/>
            <person name="Lalanne C."/>
            <person name="Gautier V."/>
            <person name="Ament-Velasquez S.L."/>
            <person name="Kruys A."/>
            <person name="Hutchinson M.I."/>
            <person name="Powell A.J."/>
            <person name="Barry K."/>
            <person name="Miller A.N."/>
            <person name="Grigoriev I.V."/>
            <person name="Debuchy R."/>
            <person name="Gladieux P."/>
            <person name="Thoren M.H."/>
            <person name="Johannesson H."/>
        </authorList>
    </citation>
    <scope>NUCLEOTIDE SEQUENCE</scope>
    <source>
        <strain evidence="7">CBS 892.96</strain>
    </source>
</reference>
<dbReference type="PROSITE" id="PS00131">
    <property type="entry name" value="CARBOXYPEPT_SER_SER"/>
    <property type="match status" value="1"/>
</dbReference>
<dbReference type="InterPro" id="IPR029058">
    <property type="entry name" value="AB_hydrolase_fold"/>
</dbReference>
<dbReference type="InterPro" id="IPR018202">
    <property type="entry name" value="Ser_caboxypep_ser_AS"/>
</dbReference>
<dbReference type="InterPro" id="IPR001563">
    <property type="entry name" value="Peptidase_S10"/>
</dbReference>
<dbReference type="EMBL" id="MU866098">
    <property type="protein sequence ID" value="KAK4180452.1"/>
    <property type="molecule type" value="Genomic_DNA"/>
</dbReference>
<dbReference type="SUPFAM" id="SSF53474">
    <property type="entry name" value="alpha/beta-Hydrolases"/>
    <property type="match status" value="1"/>
</dbReference>
<organism evidence="7 8">
    <name type="scientific">Triangularia setosa</name>
    <dbReference type="NCBI Taxonomy" id="2587417"/>
    <lineage>
        <taxon>Eukaryota</taxon>
        <taxon>Fungi</taxon>
        <taxon>Dikarya</taxon>
        <taxon>Ascomycota</taxon>
        <taxon>Pezizomycotina</taxon>
        <taxon>Sordariomycetes</taxon>
        <taxon>Sordariomycetidae</taxon>
        <taxon>Sordariales</taxon>
        <taxon>Podosporaceae</taxon>
        <taxon>Triangularia</taxon>
    </lineage>
</organism>
<dbReference type="Gene3D" id="3.40.50.1820">
    <property type="entry name" value="alpha/beta hydrolase"/>
    <property type="match status" value="1"/>
</dbReference>
<dbReference type="Pfam" id="PF00450">
    <property type="entry name" value="Peptidase_S10"/>
    <property type="match status" value="1"/>
</dbReference>
<dbReference type="GO" id="GO:0000324">
    <property type="term" value="C:fungal-type vacuole"/>
    <property type="evidence" value="ECO:0007669"/>
    <property type="project" value="TreeGrafter"/>
</dbReference>
<evidence type="ECO:0000256" key="6">
    <source>
        <dbReference type="RuleBase" id="RU361156"/>
    </source>
</evidence>
<keyword evidence="3 6" id="KW-0645">Protease</keyword>
<name>A0AAN6WHX5_9PEZI</name>
<keyword evidence="2 6" id="KW-0121">Carboxypeptidase</keyword>
<keyword evidence="8" id="KW-1185">Reference proteome</keyword>
<dbReference type="PANTHER" id="PTHR11802">
    <property type="entry name" value="SERINE PROTEASE FAMILY S10 SERINE CARBOXYPEPTIDASE"/>
    <property type="match status" value="1"/>
</dbReference>
<comment type="caution">
    <text evidence="7">The sequence shown here is derived from an EMBL/GenBank/DDBJ whole genome shotgun (WGS) entry which is preliminary data.</text>
</comment>
<keyword evidence="4 6" id="KW-0378">Hydrolase</keyword>
<gene>
    <name evidence="7" type="ORF">QBC36DRAFT_26479</name>
</gene>
<accession>A0AAN6WHX5</accession>
<proteinExistence type="inferred from homology"/>
<dbReference type="PANTHER" id="PTHR11802:SF453">
    <property type="entry name" value="S1, PUTATIVE-RELATED"/>
    <property type="match status" value="1"/>
</dbReference>
<evidence type="ECO:0000256" key="1">
    <source>
        <dbReference type="ARBA" id="ARBA00009431"/>
    </source>
</evidence>